<reference evidence="1 2" key="1">
    <citation type="submission" date="2024-03" db="EMBL/GenBank/DDBJ databases">
        <authorList>
            <consortium name="ELIXIR-Norway"/>
            <consortium name="Elixir Norway"/>
        </authorList>
    </citation>
    <scope>NUCLEOTIDE SEQUENCE [LARGE SCALE GENOMIC DNA]</scope>
</reference>
<accession>A0ABP1B6T6</accession>
<protein>
    <recommendedName>
        <fullName evidence="3">C2 NT-type domain-containing protein</fullName>
    </recommendedName>
</protein>
<dbReference type="EMBL" id="OZ023703">
    <property type="protein sequence ID" value="CAK9870889.1"/>
    <property type="molecule type" value="Genomic_DNA"/>
</dbReference>
<evidence type="ECO:0000313" key="1">
    <source>
        <dbReference type="EMBL" id="CAK9870889.1"/>
    </source>
</evidence>
<evidence type="ECO:0000313" key="2">
    <source>
        <dbReference type="Proteomes" id="UP001497522"/>
    </source>
</evidence>
<organism evidence="1 2">
    <name type="scientific">Sphagnum jensenii</name>
    <dbReference type="NCBI Taxonomy" id="128206"/>
    <lineage>
        <taxon>Eukaryota</taxon>
        <taxon>Viridiplantae</taxon>
        <taxon>Streptophyta</taxon>
        <taxon>Embryophyta</taxon>
        <taxon>Bryophyta</taxon>
        <taxon>Sphagnophytina</taxon>
        <taxon>Sphagnopsida</taxon>
        <taxon>Sphagnales</taxon>
        <taxon>Sphagnaceae</taxon>
        <taxon>Sphagnum</taxon>
    </lineage>
</organism>
<proteinExistence type="predicted"/>
<name>A0ABP1B6T6_9BRYO</name>
<keyword evidence="2" id="KW-1185">Reference proteome</keyword>
<sequence>MLFRSSTYVKANDIRYGLKVASRDPKTSKVLELQCRLYEFDNDEDVDVEDLVFSSEVKFNVVMHLRLEAVATLKSRALALFKRIQFEANDDINDEVQFSYSVTIPKMKTTLFNLVVCYVFCGASF</sequence>
<gene>
    <name evidence="1" type="ORF">CSSPJE1EN2_LOCUS13557</name>
</gene>
<evidence type="ECO:0008006" key="3">
    <source>
        <dbReference type="Google" id="ProtNLM"/>
    </source>
</evidence>
<dbReference type="Proteomes" id="UP001497522">
    <property type="component" value="Chromosome 2"/>
</dbReference>